<dbReference type="Proteomes" id="UP001589750">
    <property type="component" value="Unassembled WGS sequence"/>
</dbReference>
<dbReference type="Gene3D" id="3.30.200.20">
    <property type="entry name" value="Phosphorylase Kinase, domain 1"/>
    <property type="match status" value="1"/>
</dbReference>
<evidence type="ECO:0000313" key="2">
    <source>
        <dbReference type="EMBL" id="MFB9313987.1"/>
    </source>
</evidence>
<evidence type="ECO:0000259" key="1">
    <source>
        <dbReference type="Pfam" id="PF01636"/>
    </source>
</evidence>
<reference evidence="2 3" key="1">
    <citation type="submission" date="2024-09" db="EMBL/GenBank/DDBJ databases">
        <authorList>
            <person name="Sun Q."/>
            <person name="Mori K."/>
        </authorList>
    </citation>
    <scope>NUCLEOTIDE SEQUENCE [LARGE SCALE GENOMIC DNA]</scope>
    <source>
        <strain evidence="2 3">JCM 9626</strain>
    </source>
</reference>
<gene>
    <name evidence="2" type="ORF">ACFFRI_13110</name>
</gene>
<name>A0ABV5KB75_9ACTN</name>
<dbReference type="InterPro" id="IPR011009">
    <property type="entry name" value="Kinase-like_dom_sf"/>
</dbReference>
<accession>A0ABV5KB75</accession>
<keyword evidence="3" id="KW-1185">Reference proteome</keyword>
<proteinExistence type="predicted"/>
<feature type="domain" description="Aminoglycoside phosphotransferase" evidence="1">
    <location>
        <begin position="63"/>
        <end position="227"/>
    </location>
</feature>
<protein>
    <submittedName>
        <fullName evidence="2">Phosphotransferase</fullName>
    </submittedName>
</protein>
<dbReference type="RefSeq" id="WP_379141718.1">
    <property type="nucleotide sequence ID" value="NZ_JBHMDG010000015.1"/>
</dbReference>
<sequence length="317" mass="34435">LTRATGGAGLRDRIVVQRAPHDTALRDHLGRVLGMPVDIALGVGPARVNRKPVLQVFDGDGRTVAFAKVGDSAQARCDVRAETRALRRLAGHRFEHLQVPAVLAASTWNGMDVLVVSPLRGVPTLRRRAAVRPPLEAMAELSGAFGEAPRPLAELAWWRRQLTTARAGDDGDLRRRLVRCLAALDEEHGRTTVDVGAWHGDWTPWNMARHRSRVMLWDWERFESGVPVGLDPWHHRVQTATRARGIDVAVVLSALQPGGSADPRAGLVADLYLAAVAGRYAALLDAERGADITGPAEVMVSALEARIRRVRSPGRGG</sequence>
<evidence type="ECO:0000313" key="3">
    <source>
        <dbReference type="Proteomes" id="UP001589750"/>
    </source>
</evidence>
<dbReference type="EMBL" id="JBHMDG010000015">
    <property type="protein sequence ID" value="MFB9313987.1"/>
    <property type="molecule type" value="Genomic_DNA"/>
</dbReference>
<dbReference type="InterPro" id="IPR002575">
    <property type="entry name" value="Aminoglycoside_PTrfase"/>
</dbReference>
<feature type="non-terminal residue" evidence="2">
    <location>
        <position position="1"/>
    </location>
</feature>
<dbReference type="Pfam" id="PF01636">
    <property type="entry name" value="APH"/>
    <property type="match status" value="1"/>
</dbReference>
<organism evidence="2 3">
    <name type="scientific">Nocardioides plantarum</name>
    <dbReference type="NCBI Taxonomy" id="29299"/>
    <lineage>
        <taxon>Bacteria</taxon>
        <taxon>Bacillati</taxon>
        <taxon>Actinomycetota</taxon>
        <taxon>Actinomycetes</taxon>
        <taxon>Propionibacteriales</taxon>
        <taxon>Nocardioidaceae</taxon>
        <taxon>Nocardioides</taxon>
    </lineage>
</organism>
<comment type="caution">
    <text evidence="2">The sequence shown here is derived from an EMBL/GenBank/DDBJ whole genome shotgun (WGS) entry which is preliminary data.</text>
</comment>
<dbReference type="SUPFAM" id="SSF56112">
    <property type="entry name" value="Protein kinase-like (PK-like)"/>
    <property type="match status" value="1"/>
</dbReference>